<protein>
    <submittedName>
        <fullName evidence="2">Uncharacterized protein</fullName>
    </submittedName>
</protein>
<dbReference type="PANTHER" id="PTHR34149:SF3">
    <property type="entry name" value="PROTEIN CBG25828"/>
    <property type="match status" value="1"/>
</dbReference>
<proteinExistence type="predicted"/>
<organism evidence="2 3">
    <name type="scientific">Meloidogyne enterolobii</name>
    <name type="common">Root-knot nematode worm</name>
    <name type="synonym">Meloidogyne mayaguensis</name>
    <dbReference type="NCBI Taxonomy" id="390850"/>
    <lineage>
        <taxon>Eukaryota</taxon>
        <taxon>Metazoa</taxon>
        <taxon>Ecdysozoa</taxon>
        <taxon>Nematoda</taxon>
        <taxon>Chromadorea</taxon>
        <taxon>Rhabditida</taxon>
        <taxon>Tylenchina</taxon>
        <taxon>Tylenchomorpha</taxon>
        <taxon>Tylenchoidea</taxon>
        <taxon>Meloidogynidae</taxon>
        <taxon>Meloidogyninae</taxon>
        <taxon>Meloidogyne</taxon>
    </lineage>
</organism>
<evidence type="ECO:0000313" key="2">
    <source>
        <dbReference type="EMBL" id="CAD2179301.1"/>
    </source>
</evidence>
<feature type="transmembrane region" description="Helical" evidence="1">
    <location>
        <begin position="96"/>
        <end position="121"/>
    </location>
</feature>
<evidence type="ECO:0000256" key="1">
    <source>
        <dbReference type="SAM" id="Phobius"/>
    </source>
</evidence>
<gene>
    <name evidence="2" type="ORF">MENT_LOCUS31296</name>
</gene>
<evidence type="ECO:0000313" key="3">
    <source>
        <dbReference type="Proteomes" id="UP000580250"/>
    </source>
</evidence>
<dbReference type="Pfam" id="PF10853">
    <property type="entry name" value="DUF2650"/>
    <property type="match status" value="1"/>
</dbReference>
<sequence length="130" mass="14659">MFIQYLNPIPSSFLNFSKIIFKLITIILIISNQNNATQSIFSCPLNPTSISGIPGVFPDYGPAGGIGEVCGDGSFIHYWTCCENYPFECCFNLQTWAIVLLVMLVVIFFVIILCFVGKYLISRQREEEIE</sequence>
<keyword evidence="1" id="KW-1133">Transmembrane helix</keyword>
<name>A0A6V7VYM6_MELEN</name>
<comment type="caution">
    <text evidence="2">The sequence shown here is derived from an EMBL/GenBank/DDBJ whole genome shotgun (WGS) entry which is preliminary data.</text>
</comment>
<keyword evidence="1" id="KW-0812">Transmembrane</keyword>
<dbReference type="AlphaFoldDB" id="A0A6V7VYM6"/>
<dbReference type="OrthoDB" id="5848880at2759"/>
<keyword evidence="1" id="KW-0472">Membrane</keyword>
<dbReference type="PANTHER" id="PTHR34149">
    <property type="entry name" value="PROTEIN CBG11905-RELATED"/>
    <property type="match status" value="1"/>
</dbReference>
<dbReference type="Proteomes" id="UP000580250">
    <property type="component" value="Unassembled WGS sequence"/>
</dbReference>
<reference evidence="2 3" key="1">
    <citation type="submission" date="2020-08" db="EMBL/GenBank/DDBJ databases">
        <authorList>
            <person name="Koutsovoulos G."/>
            <person name="Danchin GJ E."/>
        </authorList>
    </citation>
    <scope>NUCLEOTIDE SEQUENCE [LARGE SCALE GENOMIC DNA]</scope>
</reference>
<dbReference type="EMBL" id="CAJEWN010000340">
    <property type="protein sequence ID" value="CAD2179301.1"/>
    <property type="molecule type" value="Genomic_DNA"/>
</dbReference>
<accession>A0A6V7VYM6</accession>
<feature type="transmembrane region" description="Helical" evidence="1">
    <location>
        <begin position="12"/>
        <end position="31"/>
    </location>
</feature>
<dbReference type="InterPro" id="IPR022559">
    <property type="entry name" value="SUP-1-like"/>
</dbReference>